<sequence>MRTTLTTAGRFVSVIIWLCKLHFLSRWELRLSFEKLPGPQQLVFVFVMPLIKHFTKQIIATAAANLHEYVAQVMVFSLAFAFEKQAWALQGHLFVWTIVILHLRLEHYGV</sequence>
<evidence type="ECO:0000313" key="1">
    <source>
        <dbReference type="EMBL" id="KAE9193054.1"/>
    </source>
</evidence>
<organism evidence="1 2">
    <name type="scientific">Phytophthora fragariae</name>
    <dbReference type="NCBI Taxonomy" id="53985"/>
    <lineage>
        <taxon>Eukaryota</taxon>
        <taxon>Sar</taxon>
        <taxon>Stramenopiles</taxon>
        <taxon>Oomycota</taxon>
        <taxon>Peronosporomycetes</taxon>
        <taxon>Peronosporales</taxon>
        <taxon>Peronosporaceae</taxon>
        <taxon>Phytophthora</taxon>
    </lineage>
</organism>
<reference evidence="1 2" key="1">
    <citation type="submission" date="2018-08" db="EMBL/GenBank/DDBJ databases">
        <title>Genomic investigation of the strawberry pathogen Phytophthora fragariae indicates pathogenicity is determined by transcriptional variation in three key races.</title>
        <authorList>
            <person name="Adams T.M."/>
            <person name="Armitage A.D."/>
            <person name="Sobczyk M.K."/>
            <person name="Bates H.J."/>
            <person name="Dunwell J.M."/>
            <person name="Nellist C.F."/>
            <person name="Harrison R.J."/>
        </authorList>
    </citation>
    <scope>NUCLEOTIDE SEQUENCE [LARGE SCALE GENOMIC DNA]</scope>
    <source>
        <strain evidence="1 2">BC-1</strain>
    </source>
</reference>
<dbReference type="EMBL" id="QXGD01002139">
    <property type="protein sequence ID" value="KAE9193054.1"/>
    <property type="molecule type" value="Genomic_DNA"/>
</dbReference>
<gene>
    <name evidence="1" type="ORF">PF002_g24010</name>
</gene>
<dbReference type="AlphaFoldDB" id="A0A6A3X657"/>
<protein>
    <submittedName>
        <fullName evidence="1">Uncharacterized protein</fullName>
    </submittedName>
</protein>
<name>A0A6A3X657_9STRA</name>
<dbReference type="Proteomes" id="UP000440367">
    <property type="component" value="Unassembled WGS sequence"/>
</dbReference>
<evidence type="ECO:0000313" key="2">
    <source>
        <dbReference type="Proteomes" id="UP000440367"/>
    </source>
</evidence>
<accession>A0A6A3X657</accession>
<comment type="caution">
    <text evidence="1">The sequence shown here is derived from an EMBL/GenBank/DDBJ whole genome shotgun (WGS) entry which is preliminary data.</text>
</comment>
<proteinExistence type="predicted"/>